<accession>A0A401YG02</accession>
<gene>
    <name evidence="2" type="ORF">EHYA_01132</name>
</gene>
<dbReference type="InterPro" id="IPR000182">
    <property type="entry name" value="GNAT_dom"/>
</dbReference>
<comment type="caution">
    <text evidence="2">The sequence shown here is derived from an EMBL/GenBank/DDBJ whole genome shotgun (WGS) entry which is preliminary data.</text>
</comment>
<dbReference type="InterPro" id="IPR016181">
    <property type="entry name" value="Acyl_CoA_acyltransferase"/>
</dbReference>
<dbReference type="Pfam" id="PF00583">
    <property type="entry name" value="Acetyltransf_1"/>
    <property type="match status" value="1"/>
</dbReference>
<organism evidence="2 3">
    <name type="scientific">Embleya hyalina</name>
    <dbReference type="NCBI Taxonomy" id="516124"/>
    <lineage>
        <taxon>Bacteria</taxon>
        <taxon>Bacillati</taxon>
        <taxon>Actinomycetota</taxon>
        <taxon>Actinomycetes</taxon>
        <taxon>Kitasatosporales</taxon>
        <taxon>Streptomycetaceae</taxon>
        <taxon>Embleya</taxon>
    </lineage>
</organism>
<dbReference type="RefSeq" id="WP_246126464.1">
    <property type="nucleotide sequence ID" value="NZ_BIFH01000014.1"/>
</dbReference>
<dbReference type="Gene3D" id="3.40.630.30">
    <property type="match status" value="1"/>
</dbReference>
<protein>
    <recommendedName>
        <fullName evidence="1">N-acetyltransferase domain-containing protein</fullName>
    </recommendedName>
</protein>
<evidence type="ECO:0000313" key="2">
    <source>
        <dbReference type="EMBL" id="GCD93488.1"/>
    </source>
</evidence>
<sequence length="181" mass="20406">MATEIELTHHRGGDLDEIRKVLLDVYAEVYAAELAQPFQSVDTFAERLAAYAASPGFECVVGWSRDIPVGYAFGYTLQPGARWWIGLTEPVPAVDIEEDGRRTFALNELMVREPWRGSGAARAIHDRLLSARTEQRVTLLVDPSHPRVLALYERWGYHVLCDLRPAWPNAPLLTVLLLDRP</sequence>
<dbReference type="AlphaFoldDB" id="A0A401YG02"/>
<dbReference type="EMBL" id="BIFH01000014">
    <property type="protein sequence ID" value="GCD93488.1"/>
    <property type="molecule type" value="Genomic_DNA"/>
</dbReference>
<evidence type="ECO:0000259" key="1">
    <source>
        <dbReference type="PROSITE" id="PS51186"/>
    </source>
</evidence>
<dbReference type="PROSITE" id="PS51186">
    <property type="entry name" value="GNAT"/>
    <property type="match status" value="1"/>
</dbReference>
<proteinExistence type="predicted"/>
<reference evidence="2 3" key="1">
    <citation type="submission" date="2018-12" db="EMBL/GenBank/DDBJ databases">
        <title>Draft genome sequence of Embleya hyalina NBRC 13850T.</title>
        <authorList>
            <person name="Komaki H."/>
            <person name="Hosoyama A."/>
            <person name="Kimura A."/>
            <person name="Ichikawa N."/>
            <person name="Tamura T."/>
        </authorList>
    </citation>
    <scope>NUCLEOTIDE SEQUENCE [LARGE SCALE GENOMIC DNA]</scope>
    <source>
        <strain evidence="2 3">NBRC 13850</strain>
    </source>
</reference>
<dbReference type="Proteomes" id="UP000286931">
    <property type="component" value="Unassembled WGS sequence"/>
</dbReference>
<feature type="domain" description="N-acetyltransferase" evidence="1">
    <location>
        <begin position="5"/>
        <end position="179"/>
    </location>
</feature>
<dbReference type="SUPFAM" id="SSF55729">
    <property type="entry name" value="Acyl-CoA N-acyltransferases (Nat)"/>
    <property type="match status" value="1"/>
</dbReference>
<evidence type="ECO:0000313" key="3">
    <source>
        <dbReference type="Proteomes" id="UP000286931"/>
    </source>
</evidence>
<keyword evidence="3" id="KW-1185">Reference proteome</keyword>
<name>A0A401YG02_9ACTN</name>
<dbReference type="GO" id="GO:0016747">
    <property type="term" value="F:acyltransferase activity, transferring groups other than amino-acyl groups"/>
    <property type="evidence" value="ECO:0007669"/>
    <property type="project" value="InterPro"/>
</dbReference>